<comment type="caution">
    <text evidence="1">The sequence shown here is derived from an EMBL/GenBank/DDBJ whole genome shotgun (WGS) entry which is preliminary data.</text>
</comment>
<evidence type="ECO:0000313" key="1">
    <source>
        <dbReference type="EMBL" id="KAJ8979134.1"/>
    </source>
</evidence>
<organism evidence="1 2">
    <name type="scientific">Molorchus minor</name>
    <dbReference type="NCBI Taxonomy" id="1323400"/>
    <lineage>
        <taxon>Eukaryota</taxon>
        <taxon>Metazoa</taxon>
        <taxon>Ecdysozoa</taxon>
        <taxon>Arthropoda</taxon>
        <taxon>Hexapoda</taxon>
        <taxon>Insecta</taxon>
        <taxon>Pterygota</taxon>
        <taxon>Neoptera</taxon>
        <taxon>Endopterygota</taxon>
        <taxon>Coleoptera</taxon>
        <taxon>Polyphaga</taxon>
        <taxon>Cucujiformia</taxon>
        <taxon>Chrysomeloidea</taxon>
        <taxon>Cerambycidae</taxon>
        <taxon>Lamiinae</taxon>
        <taxon>Monochamini</taxon>
        <taxon>Molorchus</taxon>
    </lineage>
</organism>
<dbReference type="PANTHER" id="PTHR21398">
    <property type="entry name" value="AGAP007094-PA"/>
    <property type="match status" value="1"/>
</dbReference>
<gene>
    <name evidence="1" type="ORF">NQ317_016752</name>
</gene>
<accession>A0ABQ9JNH7</accession>
<proteinExistence type="predicted"/>
<name>A0ABQ9JNH7_9CUCU</name>
<dbReference type="SMART" id="SM00718">
    <property type="entry name" value="DM4_12"/>
    <property type="match status" value="1"/>
</dbReference>
<sequence length="175" mass="19572">MIAVVLQGAMPQVALGTETGVLIIGIGVPVEIKSNAVVLGWGFRASYGMPANLSELMPMDANTRRRRSVSRWDIYKTLERMSEMKGHGGRSCILRAICEAADVPIEKYNGLFEEMFHTIFTPTTTNEDIQHHTDNEYYAAQIFGTRNKGSCRQLFPECKATLMDLFTTVHKNNVL</sequence>
<keyword evidence="2" id="KW-1185">Reference proteome</keyword>
<dbReference type="InterPro" id="IPR006631">
    <property type="entry name" value="DM4_12"/>
</dbReference>
<evidence type="ECO:0000313" key="2">
    <source>
        <dbReference type="Proteomes" id="UP001162164"/>
    </source>
</evidence>
<dbReference type="EMBL" id="JAPWTJ010000369">
    <property type="protein sequence ID" value="KAJ8979134.1"/>
    <property type="molecule type" value="Genomic_DNA"/>
</dbReference>
<protein>
    <submittedName>
        <fullName evidence="1">Uncharacterized protein</fullName>
    </submittedName>
</protein>
<dbReference type="Pfam" id="PF07841">
    <property type="entry name" value="DM4_12"/>
    <property type="match status" value="1"/>
</dbReference>
<reference evidence="1" key="1">
    <citation type="journal article" date="2023" name="Insect Mol. Biol.">
        <title>Genome sequencing provides insights into the evolution of gene families encoding plant cell wall-degrading enzymes in longhorned beetles.</title>
        <authorList>
            <person name="Shin N.R."/>
            <person name="Okamura Y."/>
            <person name="Kirsch R."/>
            <person name="Pauchet Y."/>
        </authorList>
    </citation>
    <scope>NUCLEOTIDE SEQUENCE</scope>
    <source>
        <strain evidence="1">MMC_N1</strain>
    </source>
</reference>
<dbReference type="PANTHER" id="PTHR21398:SF21">
    <property type="entry name" value="AGAP004005-PA"/>
    <property type="match status" value="1"/>
</dbReference>
<dbReference type="Proteomes" id="UP001162164">
    <property type="component" value="Unassembled WGS sequence"/>
</dbReference>